<evidence type="ECO:0000313" key="1">
    <source>
        <dbReference type="EMBL" id="MCP1676422.1"/>
    </source>
</evidence>
<evidence type="ECO:0000313" key="2">
    <source>
        <dbReference type="Proteomes" id="UP001205843"/>
    </source>
</evidence>
<name>A0AAE3G9U3_9GAMM</name>
<reference evidence="1" key="1">
    <citation type="submission" date="2022-03" db="EMBL/GenBank/DDBJ databases">
        <title>Genomic Encyclopedia of Type Strains, Phase III (KMG-III): the genomes of soil and plant-associated and newly described type strains.</title>
        <authorList>
            <person name="Whitman W."/>
        </authorList>
    </citation>
    <scope>NUCLEOTIDE SEQUENCE</scope>
    <source>
        <strain evidence="1">ANL 6-2</strain>
    </source>
</reference>
<dbReference type="RefSeq" id="WP_253482506.1">
    <property type="nucleotide sequence ID" value="NZ_JALJXV010000009.1"/>
</dbReference>
<organism evidence="1 2">
    <name type="scientific">Natronocella acetinitrilica</name>
    <dbReference type="NCBI Taxonomy" id="414046"/>
    <lineage>
        <taxon>Bacteria</taxon>
        <taxon>Pseudomonadati</taxon>
        <taxon>Pseudomonadota</taxon>
        <taxon>Gammaproteobacteria</taxon>
        <taxon>Chromatiales</taxon>
        <taxon>Ectothiorhodospiraceae</taxon>
        <taxon>Natronocella</taxon>
    </lineage>
</organism>
<gene>
    <name evidence="1" type="ORF">J2T57_003583</name>
</gene>
<protein>
    <submittedName>
        <fullName evidence="1">Uncharacterized protein</fullName>
    </submittedName>
</protein>
<keyword evidence="2" id="KW-1185">Reference proteome</keyword>
<comment type="caution">
    <text evidence="1">The sequence shown here is derived from an EMBL/GenBank/DDBJ whole genome shotgun (WGS) entry which is preliminary data.</text>
</comment>
<dbReference type="Proteomes" id="UP001205843">
    <property type="component" value="Unassembled WGS sequence"/>
</dbReference>
<sequence>MVAASEFEKVFSTLLGVAGRRTFHLLLLSYLECPSAPSATAEGLLEGFHAFVGRSQFARSLPHVGAMARLDWALHCARASSPTRGLSPRQLPRLEPTSLRYCAFDVHEGASLVLVSPAHFGLWQANVNGPRPLGDRSLEGFDAVLFSRGGDEVQLTACAGQVGVLLDALRDGLTLEEAVRYALLTGQRFDLAAALRVLMNAGVVTALTCRPALTSLRNSDRFLPVL</sequence>
<dbReference type="AlphaFoldDB" id="A0AAE3G9U3"/>
<proteinExistence type="predicted"/>
<dbReference type="EMBL" id="JALJXV010000009">
    <property type="protein sequence ID" value="MCP1676422.1"/>
    <property type="molecule type" value="Genomic_DNA"/>
</dbReference>
<accession>A0AAE3G9U3</accession>